<evidence type="ECO:0000313" key="3">
    <source>
        <dbReference type="Proteomes" id="UP000469424"/>
    </source>
</evidence>
<feature type="transmembrane region" description="Helical" evidence="1">
    <location>
        <begin position="176"/>
        <end position="193"/>
    </location>
</feature>
<feature type="transmembrane region" description="Helical" evidence="1">
    <location>
        <begin position="291"/>
        <end position="310"/>
    </location>
</feature>
<dbReference type="AlphaFoldDB" id="A0A6N7X7A5"/>
<feature type="transmembrane region" description="Helical" evidence="1">
    <location>
        <begin position="385"/>
        <end position="407"/>
    </location>
</feature>
<dbReference type="Proteomes" id="UP000469424">
    <property type="component" value="Unassembled WGS sequence"/>
</dbReference>
<proteinExistence type="predicted"/>
<evidence type="ECO:0000256" key="1">
    <source>
        <dbReference type="SAM" id="Phobius"/>
    </source>
</evidence>
<gene>
    <name evidence="2" type="ORF">FYJ65_03815</name>
</gene>
<name>A0A6N7X7A5_9FIRM</name>
<feature type="transmembrane region" description="Helical" evidence="1">
    <location>
        <begin position="199"/>
        <end position="218"/>
    </location>
</feature>
<evidence type="ECO:0000313" key="2">
    <source>
        <dbReference type="EMBL" id="MST70473.1"/>
    </source>
</evidence>
<keyword evidence="1" id="KW-0472">Membrane</keyword>
<keyword evidence="3" id="KW-1185">Reference proteome</keyword>
<feature type="transmembrane region" description="Helical" evidence="1">
    <location>
        <begin position="112"/>
        <end position="129"/>
    </location>
</feature>
<feature type="transmembrane region" description="Helical" evidence="1">
    <location>
        <begin position="149"/>
        <end position="169"/>
    </location>
</feature>
<sequence length="418" mass="47498">MEKNKLERLQRPADIVFGICLALTFAMETLLAYRQSILYNGKYFSDMALHLNIARRDQYTYRMIGFLVKYMDKVTASPWGIAAVIGLLVFFTVVGNYLLIRFFTKGITKTRIPAEVLSLVALYTGPIYIPKFMPYFYAKTQSKYAWQNPTQIMVTVFSIFALLVFYKVYENYMEGISMKSWILLAVTFLLSAWAKPSFIMAFFPAAAMVLLADVFRTVDISEIRDCLIVSKAYRFRQVVIMGLTMLPSCIYFLMLNQTLFGKDTQQASVEAGKEASKVVIDLGRAYFNQDFSITLSIIAGLAFPLFVLAFNLKSLKKPEYAVGWLTVLWGYAEHFTFSESGPRATHGNFAWGKKVAVYLMFVISMAKFIENLYDPEFCKGKKNLKIAYGVVGIGLLVLHMGSQLVYLNHIGHGGRYMI</sequence>
<feature type="transmembrane region" description="Helical" evidence="1">
    <location>
        <begin position="12"/>
        <end position="33"/>
    </location>
</feature>
<feature type="transmembrane region" description="Helical" evidence="1">
    <location>
        <begin position="79"/>
        <end position="100"/>
    </location>
</feature>
<protein>
    <submittedName>
        <fullName evidence="2">Uncharacterized protein</fullName>
    </submittedName>
</protein>
<comment type="caution">
    <text evidence="2">The sequence shown here is derived from an EMBL/GenBank/DDBJ whole genome shotgun (WGS) entry which is preliminary data.</text>
</comment>
<feature type="transmembrane region" description="Helical" evidence="1">
    <location>
        <begin position="238"/>
        <end position="255"/>
    </location>
</feature>
<organism evidence="2 3">
    <name type="scientific">Mogibacterium kristiansenii</name>
    <dbReference type="NCBI Taxonomy" id="2606708"/>
    <lineage>
        <taxon>Bacteria</taxon>
        <taxon>Bacillati</taxon>
        <taxon>Bacillota</taxon>
        <taxon>Clostridia</taxon>
        <taxon>Peptostreptococcales</taxon>
        <taxon>Anaerovoracaceae</taxon>
        <taxon>Mogibacterium</taxon>
    </lineage>
</organism>
<reference evidence="2 3" key="1">
    <citation type="submission" date="2019-08" db="EMBL/GenBank/DDBJ databases">
        <title>In-depth cultivation of the pig gut microbiome towards novel bacterial diversity and tailored functional studies.</title>
        <authorList>
            <person name="Wylensek D."/>
            <person name="Hitch T.C.A."/>
            <person name="Clavel T."/>
        </authorList>
    </citation>
    <scope>NUCLEOTIDE SEQUENCE [LARGE SCALE GENOMIC DNA]</scope>
    <source>
        <strain evidence="2 3">WCA-MUC-591-APC-4B</strain>
    </source>
</reference>
<keyword evidence="1" id="KW-0812">Transmembrane</keyword>
<accession>A0A6N7X7A5</accession>
<keyword evidence="1" id="KW-1133">Transmembrane helix</keyword>
<dbReference type="RefSeq" id="WP_154554037.1">
    <property type="nucleotide sequence ID" value="NZ_VUNA01000005.1"/>
</dbReference>
<dbReference type="EMBL" id="VUNA01000005">
    <property type="protein sequence ID" value="MST70473.1"/>
    <property type="molecule type" value="Genomic_DNA"/>
</dbReference>